<dbReference type="Proteomes" id="UP000189670">
    <property type="component" value="Unassembled WGS sequence"/>
</dbReference>
<dbReference type="PANTHER" id="PTHR37477:SF1">
    <property type="entry name" value="COBALT-PRECORRIN-5A HYDROLASE"/>
    <property type="match status" value="1"/>
</dbReference>
<feature type="domain" description="CobE/GbiG C-terminal" evidence="1">
    <location>
        <begin position="52"/>
        <end position="170"/>
    </location>
</feature>
<evidence type="ECO:0000313" key="3">
    <source>
        <dbReference type="Proteomes" id="UP000189670"/>
    </source>
</evidence>
<reference evidence="3" key="1">
    <citation type="submission" date="2012-11" db="EMBL/GenBank/DDBJ databases">
        <authorList>
            <person name="Lucero-Rivera Y.E."/>
            <person name="Tovar-Ramirez D."/>
        </authorList>
    </citation>
    <scope>NUCLEOTIDE SEQUENCE [LARGE SCALE GENOMIC DNA]</scope>
    <source>
        <strain evidence="3">Araruama</strain>
    </source>
</reference>
<dbReference type="InterPro" id="IPR052553">
    <property type="entry name" value="CbiG_hydrolase"/>
</dbReference>
<dbReference type="GO" id="GO:0009236">
    <property type="term" value="P:cobalamin biosynthetic process"/>
    <property type="evidence" value="ECO:0007669"/>
    <property type="project" value="InterPro"/>
</dbReference>
<dbReference type="SUPFAM" id="SSF159664">
    <property type="entry name" value="CobE/GbiG C-terminal domain-like"/>
    <property type="match status" value="1"/>
</dbReference>
<dbReference type="PANTHER" id="PTHR37477">
    <property type="entry name" value="COBALT-PRECORRIN-5A HYDROLASE"/>
    <property type="match status" value="1"/>
</dbReference>
<dbReference type="EMBL" id="ATBP01000699">
    <property type="protein sequence ID" value="ETR69241.1"/>
    <property type="molecule type" value="Genomic_DNA"/>
</dbReference>
<name>A0A1V1P359_9BACT</name>
<accession>A0A1V1P359</accession>
<proteinExistence type="predicted"/>
<gene>
    <name evidence="2" type="ORF">OMM_04061</name>
</gene>
<dbReference type="InterPro" id="IPR002750">
    <property type="entry name" value="CobE/GbiG_C"/>
</dbReference>
<protein>
    <recommendedName>
        <fullName evidence="1">CobE/GbiG C-terminal domain-containing protein</fullName>
    </recommendedName>
</protein>
<sequence>MLHDPYHLLKNFIPESFVNEIETNHKKAPIISVDDRITEYSNNTLKLRPKILTIGIGCNRGTSSKEIGDFLKKICQEFNLSMLSIKYLASINIKKDESGLLNLSKEIDVPIRFYNKEELNSVTSIENPSEYAQKYIGARSVCEAAAILASNSGKLIVAKNKTPNVTIAVARKKIIYMS</sequence>
<evidence type="ECO:0000259" key="1">
    <source>
        <dbReference type="Pfam" id="PF01890"/>
    </source>
</evidence>
<dbReference type="AlphaFoldDB" id="A0A1V1P359"/>
<dbReference type="InterPro" id="IPR036518">
    <property type="entry name" value="CobE/GbiG_C_sf"/>
</dbReference>
<organism evidence="2 3">
    <name type="scientific">Candidatus Magnetoglobus multicellularis str. Araruama</name>
    <dbReference type="NCBI Taxonomy" id="890399"/>
    <lineage>
        <taxon>Bacteria</taxon>
        <taxon>Pseudomonadati</taxon>
        <taxon>Thermodesulfobacteriota</taxon>
        <taxon>Desulfobacteria</taxon>
        <taxon>Desulfobacterales</taxon>
        <taxon>Desulfobacteraceae</taxon>
        <taxon>Candidatus Magnetoglobus</taxon>
    </lineage>
</organism>
<dbReference type="Gene3D" id="3.30.420.180">
    <property type="entry name" value="CobE/GbiG C-terminal domain"/>
    <property type="match status" value="1"/>
</dbReference>
<dbReference type="Pfam" id="PF01890">
    <property type="entry name" value="CbiG_C"/>
    <property type="match status" value="1"/>
</dbReference>
<evidence type="ECO:0000313" key="2">
    <source>
        <dbReference type="EMBL" id="ETR69241.1"/>
    </source>
</evidence>
<comment type="caution">
    <text evidence="2">The sequence shown here is derived from an EMBL/GenBank/DDBJ whole genome shotgun (WGS) entry which is preliminary data.</text>
</comment>